<evidence type="ECO:0000313" key="6">
    <source>
        <dbReference type="Proteomes" id="UP000320516"/>
    </source>
</evidence>
<evidence type="ECO:0000313" key="1">
    <source>
        <dbReference type="EMBL" id="TWB18429.1"/>
    </source>
</evidence>
<proteinExistence type="predicted"/>
<evidence type="ECO:0000313" key="3">
    <source>
        <dbReference type="EMBL" id="TWB66050.1"/>
    </source>
</evidence>
<protein>
    <submittedName>
        <fullName evidence="1">Uncharacterized protein</fullName>
    </submittedName>
</protein>
<dbReference type="AlphaFoldDB" id="A0A560F9Z0"/>
<reference evidence="4 5" key="1">
    <citation type="submission" date="2019-06" db="EMBL/GenBank/DDBJ databases">
        <title>Genomic Encyclopedia of Type Strains, Phase IV (KMG-V): Genome sequencing to study the core and pangenomes of soil and plant-associated prokaryotes.</title>
        <authorList>
            <person name="Whitman W."/>
        </authorList>
    </citation>
    <scope>NUCLEOTIDE SEQUENCE [LARGE SCALE GENOMIC DNA]</scope>
    <source>
        <strain evidence="2 4">BR 11865</strain>
        <strain evidence="1 5">BR 11880</strain>
        <strain evidence="3 6">BR 12005</strain>
    </source>
</reference>
<dbReference type="Proteomes" id="UP000320516">
    <property type="component" value="Unassembled WGS sequence"/>
</dbReference>
<organism evidence="1 5">
    <name type="scientific">Nitrospirillum amazonense</name>
    <dbReference type="NCBI Taxonomy" id="28077"/>
    <lineage>
        <taxon>Bacteria</taxon>
        <taxon>Pseudomonadati</taxon>
        <taxon>Pseudomonadota</taxon>
        <taxon>Alphaproteobacteria</taxon>
        <taxon>Rhodospirillales</taxon>
        <taxon>Azospirillaceae</taxon>
        <taxon>Nitrospirillum</taxon>
    </lineage>
</organism>
<dbReference type="EMBL" id="VITN01000010">
    <property type="protein sequence ID" value="TWB18429.1"/>
    <property type="molecule type" value="Genomic_DNA"/>
</dbReference>
<name>A0A560F9Z0_9PROT</name>
<gene>
    <name evidence="3" type="ORF">FBZ87_11614</name>
    <name evidence="2" type="ORF">FBZ88_10939</name>
    <name evidence="1" type="ORF">FBZ89_11074</name>
</gene>
<sequence>MSNAGQEPKGGAERHLGHIALHYRVPEEGPLAARLLMLVGFQVVQDFPMPDGTRFYQLALDGAEAAAGQGIVYLSALPAPDRALMAAVHAALRVGEVDEHPAVAGFRAAQASDPEYGFHVGIVARSLDWVERTMLAARELAANDPAFKGRLNLLANRSRRGTAAVDERLDTSPVFGDTPRYTYGRHAVQAFIETDIFAAGPLGEKLVLELDYVFPGYPENMFTKTEI</sequence>
<dbReference type="EMBL" id="VITO01000009">
    <property type="protein sequence ID" value="TWB25642.1"/>
    <property type="molecule type" value="Genomic_DNA"/>
</dbReference>
<dbReference type="RefSeq" id="WP_145613640.1">
    <property type="nucleotide sequence ID" value="NZ_VITN01000010.1"/>
</dbReference>
<evidence type="ECO:0000313" key="2">
    <source>
        <dbReference type="EMBL" id="TWB25642.1"/>
    </source>
</evidence>
<dbReference type="OrthoDB" id="7497914at2"/>
<keyword evidence="4" id="KW-1185">Reference proteome</keyword>
<evidence type="ECO:0000313" key="4">
    <source>
        <dbReference type="Proteomes" id="UP000316545"/>
    </source>
</evidence>
<accession>A0A560F9Z0</accession>
<dbReference type="Proteomes" id="UP000319859">
    <property type="component" value="Unassembled WGS sequence"/>
</dbReference>
<dbReference type="Proteomes" id="UP000316545">
    <property type="component" value="Unassembled WGS sequence"/>
</dbReference>
<comment type="caution">
    <text evidence="1">The sequence shown here is derived from an EMBL/GenBank/DDBJ whole genome shotgun (WGS) entry which is preliminary data.</text>
</comment>
<evidence type="ECO:0000313" key="5">
    <source>
        <dbReference type="Proteomes" id="UP000319859"/>
    </source>
</evidence>
<dbReference type="EMBL" id="VITV01000016">
    <property type="protein sequence ID" value="TWB66050.1"/>
    <property type="molecule type" value="Genomic_DNA"/>
</dbReference>